<dbReference type="GO" id="GO:0003677">
    <property type="term" value="F:DNA binding"/>
    <property type="evidence" value="ECO:0007669"/>
    <property type="project" value="UniProtKB-UniRule"/>
</dbReference>
<keyword evidence="3" id="KW-0804">Transcription</keyword>
<dbReference type="PANTHER" id="PTHR47506">
    <property type="entry name" value="TRANSCRIPTIONAL REGULATORY PROTEIN"/>
    <property type="match status" value="1"/>
</dbReference>
<dbReference type="PANTHER" id="PTHR47506:SF6">
    <property type="entry name" value="HTH-TYPE TRANSCRIPTIONAL REPRESSOR NEMR"/>
    <property type="match status" value="1"/>
</dbReference>
<dbReference type="EMBL" id="VZPB01000025">
    <property type="protein sequence ID" value="KAB0581427.1"/>
    <property type="molecule type" value="Genomic_DNA"/>
</dbReference>
<evidence type="ECO:0000256" key="5">
    <source>
        <dbReference type="SAM" id="MobiDB-lite"/>
    </source>
</evidence>
<evidence type="ECO:0000256" key="3">
    <source>
        <dbReference type="ARBA" id="ARBA00023163"/>
    </source>
</evidence>
<keyword evidence="2 4" id="KW-0238">DNA-binding</keyword>
<protein>
    <submittedName>
        <fullName evidence="7">TetR family transcriptional regulator</fullName>
    </submittedName>
</protein>
<feature type="region of interest" description="Disordered" evidence="5">
    <location>
        <begin position="1"/>
        <end position="25"/>
    </location>
</feature>
<evidence type="ECO:0000259" key="6">
    <source>
        <dbReference type="PROSITE" id="PS50977"/>
    </source>
</evidence>
<dbReference type="SUPFAM" id="SSF48498">
    <property type="entry name" value="Tetracyclin repressor-like, C-terminal domain"/>
    <property type="match status" value="1"/>
</dbReference>
<dbReference type="OrthoDB" id="9809772at2"/>
<dbReference type="Proteomes" id="UP000430120">
    <property type="component" value="Unassembled WGS sequence"/>
</dbReference>
<dbReference type="AlphaFoldDB" id="A0A643FDS5"/>
<evidence type="ECO:0000256" key="4">
    <source>
        <dbReference type="PROSITE-ProRule" id="PRU00335"/>
    </source>
</evidence>
<feature type="DNA-binding region" description="H-T-H motif" evidence="4">
    <location>
        <begin position="48"/>
        <end position="67"/>
    </location>
</feature>
<evidence type="ECO:0000256" key="1">
    <source>
        <dbReference type="ARBA" id="ARBA00023015"/>
    </source>
</evidence>
<comment type="caution">
    <text evidence="7">The sequence shown here is derived from an EMBL/GenBank/DDBJ whole genome shotgun (WGS) entry which is preliminary data.</text>
</comment>
<sequence length="216" mass="23918">MSSNTVPPPPRRRGRPPKGRDESQPDTRTLLIRTGVAVLTEKGYSAVGLDEVLRLAQVPKGSFYHCFDSKEAFGQALIEAYAAYFAAKLNRCFDDATRPPLQRLQHFVAEAQAGMARHGFRRGCLVGNLGQEMGALPESFRQQLGEVFQDWQARTAACLAAAQQAGEVSSRWDSAWLAEFFWIGWEGAVLRAKLERSAQPLQAFAEGFFALLRSTP</sequence>
<dbReference type="SUPFAM" id="SSF46689">
    <property type="entry name" value="Homeodomain-like"/>
    <property type="match status" value="1"/>
</dbReference>
<reference evidence="7 8" key="1">
    <citation type="submission" date="2019-09" db="EMBL/GenBank/DDBJ databases">
        <title>Draft genome sequences of 48 bacterial type strains from the CCUG.</title>
        <authorList>
            <person name="Tunovic T."/>
            <person name="Pineiro-Iglesias B."/>
            <person name="Unosson C."/>
            <person name="Inganas E."/>
            <person name="Ohlen M."/>
            <person name="Cardew S."/>
            <person name="Jensie-Markopoulos S."/>
            <person name="Salva-Serra F."/>
            <person name="Jaen-Luchoro D."/>
            <person name="Karlsson R."/>
            <person name="Svensson-Stadler L."/>
            <person name="Chun J."/>
            <person name="Moore E."/>
        </authorList>
    </citation>
    <scope>NUCLEOTIDE SEQUENCE [LARGE SCALE GENOMIC DNA]</scope>
    <source>
        <strain evidence="7 8">CCUG 30977</strain>
    </source>
</reference>
<dbReference type="InterPro" id="IPR011075">
    <property type="entry name" value="TetR_C"/>
</dbReference>
<gene>
    <name evidence="7" type="ORF">F7Q92_11905</name>
</gene>
<accession>A0A643FDS5</accession>
<keyword evidence="1" id="KW-0805">Transcription regulation</keyword>
<evidence type="ECO:0000256" key="2">
    <source>
        <dbReference type="ARBA" id="ARBA00023125"/>
    </source>
</evidence>
<dbReference type="InterPro" id="IPR001647">
    <property type="entry name" value="HTH_TetR"/>
</dbReference>
<dbReference type="PROSITE" id="PS50977">
    <property type="entry name" value="HTH_TETR_2"/>
    <property type="match status" value="1"/>
</dbReference>
<evidence type="ECO:0000313" key="7">
    <source>
        <dbReference type="EMBL" id="KAB0581427.1"/>
    </source>
</evidence>
<keyword evidence="8" id="KW-1185">Reference proteome</keyword>
<dbReference type="Pfam" id="PF00440">
    <property type="entry name" value="TetR_N"/>
    <property type="match status" value="1"/>
</dbReference>
<dbReference type="Pfam" id="PF16925">
    <property type="entry name" value="TetR_C_13"/>
    <property type="match status" value="1"/>
</dbReference>
<name>A0A643FDS5_IDEDE</name>
<dbReference type="InterPro" id="IPR009057">
    <property type="entry name" value="Homeodomain-like_sf"/>
</dbReference>
<evidence type="ECO:0000313" key="8">
    <source>
        <dbReference type="Proteomes" id="UP000430120"/>
    </source>
</evidence>
<dbReference type="InterPro" id="IPR036271">
    <property type="entry name" value="Tet_transcr_reg_TetR-rel_C_sf"/>
</dbReference>
<feature type="domain" description="HTH tetR-type" evidence="6">
    <location>
        <begin position="25"/>
        <end position="85"/>
    </location>
</feature>
<proteinExistence type="predicted"/>
<dbReference type="RefSeq" id="WP_151124364.1">
    <property type="nucleotide sequence ID" value="NZ_CP088082.1"/>
</dbReference>
<organism evidence="7 8">
    <name type="scientific">Ideonella dechloratans</name>
    <dbReference type="NCBI Taxonomy" id="36863"/>
    <lineage>
        <taxon>Bacteria</taxon>
        <taxon>Pseudomonadati</taxon>
        <taxon>Pseudomonadota</taxon>
        <taxon>Betaproteobacteria</taxon>
        <taxon>Burkholderiales</taxon>
        <taxon>Sphaerotilaceae</taxon>
        <taxon>Ideonella</taxon>
    </lineage>
</organism>
<dbReference type="Gene3D" id="1.10.357.10">
    <property type="entry name" value="Tetracycline Repressor, domain 2"/>
    <property type="match status" value="1"/>
</dbReference>